<protein>
    <recommendedName>
        <fullName evidence="11">Retroviral polymerase SH3-like domain-containing protein</fullName>
    </recommendedName>
</protein>
<keyword evidence="8" id="KW-0548">Nucleotidyltransferase</keyword>
<evidence type="ECO:0000256" key="1">
    <source>
        <dbReference type="ARBA" id="ARBA00022722"/>
    </source>
</evidence>
<dbReference type="EMBL" id="JAIVGD010000005">
    <property type="protein sequence ID" value="KAH0773837.1"/>
    <property type="molecule type" value="Genomic_DNA"/>
</dbReference>
<proteinExistence type="predicted"/>
<evidence type="ECO:0000256" key="9">
    <source>
        <dbReference type="ARBA" id="ARBA00023172"/>
    </source>
</evidence>
<keyword evidence="6" id="KW-0229">DNA integration</keyword>
<gene>
    <name evidence="12" type="ORF">KY290_010974</name>
</gene>
<keyword evidence="7" id="KW-0695">RNA-directed DNA polymerase</keyword>
<dbReference type="Pfam" id="PF25597">
    <property type="entry name" value="SH3_retrovirus"/>
    <property type="match status" value="1"/>
</dbReference>
<keyword evidence="13" id="KW-1185">Reference proteome</keyword>
<comment type="caution">
    <text evidence="12">The sequence shown here is derived from an EMBL/GenBank/DDBJ whole genome shotgun (WGS) entry which is preliminary data.</text>
</comment>
<keyword evidence="9" id="KW-0233">DNA recombination</keyword>
<reference evidence="12 13" key="1">
    <citation type="journal article" date="2021" name="bioRxiv">
        <title>Chromosome-scale and haplotype-resolved genome assembly of a tetraploid potato cultivar.</title>
        <authorList>
            <person name="Sun H."/>
            <person name="Jiao W.-B."/>
            <person name="Krause K."/>
            <person name="Campoy J.A."/>
            <person name="Goel M."/>
            <person name="Folz-Donahue K."/>
            <person name="Kukat C."/>
            <person name="Huettel B."/>
            <person name="Schneeberger K."/>
        </authorList>
    </citation>
    <scope>NUCLEOTIDE SEQUENCE [LARGE SCALE GENOMIC DNA]</scope>
    <source>
        <strain evidence="12">SolTubOtavaFocal</strain>
        <tissue evidence="12">Leaves</tissue>
    </source>
</reference>
<evidence type="ECO:0000256" key="3">
    <source>
        <dbReference type="ARBA" id="ARBA00022759"/>
    </source>
</evidence>
<keyword evidence="5" id="KW-0460">Magnesium</keyword>
<evidence type="ECO:0000256" key="7">
    <source>
        <dbReference type="ARBA" id="ARBA00022918"/>
    </source>
</evidence>
<feature type="domain" description="Retroviral polymerase SH3-like" evidence="11">
    <location>
        <begin position="58"/>
        <end position="120"/>
    </location>
</feature>
<dbReference type="InterPro" id="IPR039537">
    <property type="entry name" value="Retrotran_Ty1/copia-like"/>
</dbReference>
<dbReference type="Proteomes" id="UP000826656">
    <property type="component" value="Unassembled WGS sequence"/>
</dbReference>
<evidence type="ECO:0000313" key="13">
    <source>
        <dbReference type="Proteomes" id="UP000826656"/>
    </source>
</evidence>
<name>A0ABQ7W1W5_SOLTU</name>
<evidence type="ECO:0000256" key="2">
    <source>
        <dbReference type="ARBA" id="ARBA00022723"/>
    </source>
</evidence>
<organism evidence="12 13">
    <name type="scientific">Solanum tuberosum</name>
    <name type="common">Potato</name>
    <dbReference type="NCBI Taxonomy" id="4113"/>
    <lineage>
        <taxon>Eukaryota</taxon>
        <taxon>Viridiplantae</taxon>
        <taxon>Streptophyta</taxon>
        <taxon>Embryophyta</taxon>
        <taxon>Tracheophyta</taxon>
        <taxon>Spermatophyta</taxon>
        <taxon>Magnoliopsida</taxon>
        <taxon>eudicotyledons</taxon>
        <taxon>Gunneridae</taxon>
        <taxon>Pentapetalae</taxon>
        <taxon>asterids</taxon>
        <taxon>lamiids</taxon>
        <taxon>Solanales</taxon>
        <taxon>Solanaceae</taxon>
        <taxon>Solanoideae</taxon>
        <taxon>Solaneae</taxon>
        <taxon>Solanum</taxon>
    </lineage>
</organism>
<evidence type="ECO:0000256" key="10">
    <source>
        <dbReference type="SAM" id="MobiDB-lite"/>
    </source>
</evidence>
<dbReference type="PANTHER" id="PTHR42648">
    <property type="entry name" value="TRANSPOSASE, PUTATIVE-RELATED"/>
    <property type="match status" value="1"/>
</dbReference>
<sequence length="158" mass="18132">MSKYPQQNVFSARKIAHLVSTSLSWLHDKNLRRELWAEAIQCACHVINRLPPSPVFGSTCYVHIPKTNRTKLDLEAKKCVFVGYDSYGKGWRCMDPEPKKLVTSRDIVFDEISSYHSAQKTSNQETILDDDQENFEQLPERNLQEPNNEGSSNSDDVE</sequence>
<accession>A0ABQ7W1W5</accession>
<dbReference type="PANTHER" id="PTHR42648:SF11">
    <property type="entry name" value="TRANSPOSON TY4-P GAG-POL POLYPROTEIN"/>
    <property type="match status" value="1"/>
</dbReference>
<keyword evidence="8" id="KW-0239">DNA-directed DNA polymerase</keyword>
<dbReference type="InterPro" id="IPR057670">
    <property type="entry name" value="SH3_retrovirus"/>
</dbReference>
<evidence type="ECO:0000256" key="4">
    <source>
        <dbReference type="ARBA" id="ARBA00022801"/>
    </source>
</evidence>
<evidence type="ECO:0000313" key="12">
    <source>
        <dbReference type="EMBL" id="KAH0773837.1"/>
    </source>
</evidence>
<evidence type="ECO:0000256" key="6">
    <source>
        <dbReference type="ARBA" id="ARBA00022908"/>
    </source>
</evidence>
<keyword evidence="8" id="KW-0808">Transferase</keyword>
<feature type="region of interest" description="Disordered" evidence="10">
    <location>
        <begin position="120"/>
        <end position="158"/>
    </location>
</feature>
<evidence type="ECO:0000259" key="11">
    <source>
        <dbReference type="Pfam" id="PF25597"/>
    </source>
</evidence>
<evidence type="ECO:0000256" key="8">
    <source>
        <dbReference type="ARBA" id="ARBA00022932"/>
    </source>
</evidence>
<feature type="compositionally biased region" description="Polar residues" evidence="10">
    <location>
        <begin position="144"/>
        <end position="158"/>
    </location>
</feature>
<evidence type="ECO:0000256" key="5">
    <source>
        <dbReference type="ARBA" id="ARBA00022842"/>
    </source>
</evidence>
<keyword evidence="3" id="KW-0255">Endonuclease</keyword>
<keyword evidence="2" id="KW-0479">Metal-binding</keyword>
<keyword evidence="1" id="KW-0540">Nuclease</keyword>
<keyword evidence="4" id="KW-0378">Hydrolase</keyword>